<gene>
    <name evidence="1" type="ORF">POPTR_018G101000</name>
</gene>
<keyword evidence="2" id="KW-1185">Reference proteome</keyword>
<name>U5FKK2_POPTR</name>
<evidence type="ECO:0000313" key="2">
    <source>
        <dbReference type="Proteomes" id="UP000006729"/>
    </source>
</evidence>
<organism evidence="1 2">
    <name type="scientific">Populus trichocarpa</name>
    <name type="common">Western balsam poplar</name>
    <name type="synonym">Populus balsamifera subsp. trichocarpa</name>
    <dbReference type="NCBI Taxonomy" id="3694"/>
    <lineage>
        <taxon>Eukaryota</taxon>
        <taxon>Viridiplantae</taxon>
        <taxon>Streptophyta</taxon>
        <taxon>Embryophyta</taxon>
        <taxon>Tracheophyta</taxon>
        <taxon>Spermatophyta</taxon>
        <taxon>Magnoliopsida</taxon>
        <taxon>eudicotyledons</taxon>
        <taxon>Gunneridae</taxon>
        <taxon>Pentapetalae</taxon>
        <taxon>rosids</taxon>
        <taxon>fabids</taxon>
        <taxon>Malpighiales</taxon>
        <taxon>Salicaceae</taxon>
        <taxon>Saliceae</taxon>
        <taxon>Populus</taxon>
    </lineage>
</organism>
<evidence type="ECO:0000313" key="1">
    <source>
        <dbReference type="EMBL" id="PNS93683.1"/>
    </source>
</evidence>
<dbReference type="AlphaFoldDB" id="U5FKK2"/>
<dbReference type="EMBL" id="CM009307">
    <property type="protein sequence ID" value="PNS93683.1"/>
    <property type="molecule type" value="Genomic_DNA"/>
</dbReference>
<dbReference type="InParanoid" id="U5FKK2"/>
<accession>U5FKK2</accession>
<protein>
    <submittedName>
        <fullName evidence="1">Uncharacterized protein</fullName>
    </submittedName>
</protein>
<reference evidence="1 2" key="1">
    <citation type="journal article" date="2006" name="Science">
        <title>The genome of black cottonwood, Populus trichocarpa (Torr. &amp; Gray).</title>
        <authorList>
            <person name="Tuskan G.A."/>
            <person name="Difazio S."/>
            <person name="Jansson S."/>
            <person name="Bohlmann J."/>
            <person name="Grigoriev I."/>
            <person name="Hellsten U."/>
            <person name="Putnam N."/>
            <person name="Ralph S."/>
            <person name="Rombauts S."/>
            <person name="Salamov A."/>
            <person name="Schein J."/>
            <person name="Sterck L."/>
            <person name="Aerts A."/>
            <person name="Bhalerao R.R."/>
            <person name="Bhalerao R.P."/>
            <person name="Blaudez D."/>
            <person name="Boerjan W."/>
            <person name="Brun A."/>
            <person name="Brunner A."/>
            <person name="Busov V."/>
            <person name="Campbell M."/>
            <person name="Carlson J."/>
            <person name="Chalot M."/>
            <person name="Chapman J."/>
            <person name="Chen G.L."/>
            <person name="Cooper D."/>
            <person name="Coutinho P.M."/>
            <person name="Couturier J."/>
            <person name="Covert S."/>
            <person name="Cronk Q."/>
            <person name="Cunningham R."/>
            <person name="Davis J."/>
            <person name="Degroeve S."/>
            <person name="Dejardin A."/>
            <person name="Depamphilis C."/>
            <person name="Detter J."/>
            <person name="Dirks B."/>
            <person name="Dubchak I."/>
            <person name="Duplessis S."/>
            <person name="Ehlting J."/>
            <person name="Ellis B."/>
            <person name="Gendler K."/>
            <person name="Goodstein D."/>
            <person name="Gribskov M."/>
            <person name="Grimwood J."/>
            <person name="Groover A."/>
            <person name="Gunter L."/>
            <person name="Hamberger B."/>
            <person name="Heinze B."/>
            <person name="Helariutta Y."/>
            <person name="Henrissat B."/>
            <person name="Holligan D."/>
            <person name="Holt R."/>
            <person name="Huang W."/>
            <person name="Islam-Faridi N."/>
            <person name="Jones S."/>
            <person name="Jones-Rhoades M."/>
            <person name="Jorgensen R."/>
            <person name="Joshi C."/>
            <person name="Kangasjarvi J."/>
            <person name="Karlsson J."/>
            <person name="Kelleher C."/>
            <person name="Kirkpatrick R."/>
            <person name="Kirst M."/>
            <person name="Kohler A."/>
            <person name="Kalluri U."/>
            <person name="Larimer F."/>
            <person name="Leebens-Mack J."/>
            <person name="Leple J.C."/>
            <person name="Locascio P."/>
            <person name="Lou Y."/>
            <person name="Lucas S."/>
            <person name="Martin F."/>
            <person name="Montanini B."/>
            <person name="Napoli C."/>
            <person name="Nelson D.R."/>
            <person name="Nelson C."/>
            <person name="Nieminen K."/>
            <person name="Nilsson O."/>
            <person name="Pereda V."/>
            <person name="Peter G."/>
            <person name="Philippe R."/>
            <person name="Pilate G."/>
            <person name="Poliakov A."/>
            <person name="Razumovskaya J."/>
            <person name="Richardson P."/>
            <person name="Rinaldi C."/>
            <person name="Ritland K."/>
            <person name="Rouze P."/>
            <person name="Ryaboy D."/>
            <person name="Schmutz J."/>
            <person name="Schrader J."/>
            <person name="Segerman B."/>
            <person name="Shin H."/>
            <person name="Siddiqui A."/>
            <person name="Sterky F."/>
            <person name="Terry A."/>
            <person name="Tsai C.J."/>
            <person name="Uberbacher E."/>
            <person name="Unneberg P."/>
            <person name="Vahala J."/>
            <person name="Wall K."/>
            <person name="Wessler S."/>
            <person name="Yang G."/>
            <person name="Yin T."/>
            <person name="Douglas C."/>
            <person name="Marra M."/>
            <person name="Sandberg G."/>
            <person name="Van de Peer Y."/>
            <person name="Rokhsar D."/>
        </authorList>
    </citation>
    <scope>NUCLEOTIDE SEQUENCE [LARGE SCALE GENOMIC DNA]</scope>
    <source>
        <strain evidence="2">cv. Nisqually</strain>
    </source>
</reference>
<dbReference type="Proteomes" id="UP000006729">
    <property type="component" value="Chromosome 18"/>
</dbReference>
<dbReference type="HOGENOM" id="CLU_2502144_0_0_1"/>
<sequence length="86" mass="10109">MEQIDKFSFSTMGMKPKTNYCSKHKLTMRYRDVHPIKDNFMITKNFIIWVVRKKTKAGSFILLHQTKPLLDLNSRSNCIRTSQTVA</sequence>
<proteinExistence type="predicted"/>